<protein>
    <submittedName>
        <fullName evidence="7">Glycosyltransferase involved in cell wall biosynthesis</fullName>
    </submittedName>
</protein>
<keyword evidence="3" id="KW-0328">Glycosyltransferase</keyword>
<keyword evidence="8" id="KW-1185">Reference proteome</keyword>
<reference evidence="7 8" key="1">
    <citation type="submission" date="2020-08" db="EMBL/GenBank/DDBJ databases">
        <title>Genomic Encyclopedia of Type Strains, Phase IV (KMG-IV): sequencing the most valuable type-strain genomes for metagenomic binning, comparative biology and taxonomic classification.</title>
        <authorList>
            <person name="Goeker M."/>
        </authorList>
    </citation>
    <scope>NUCLEOTIDE SEQUENCE [LARGE SCALE GENOMIC DNA]</scope>
    <source>
        <strain evidence="7 8">DSM 100039</strain>
    </source>
</reference>
<evidence type="ECO:0000313" key="7">
    <source>
        <dbReference type="EMBL" id="MBB6408378.1"/>
    </source>
</evidence>
<sequence>MMLSVLIETRNDEEGLARTLASLIGGAVEGVVRDVIVCDTGSTDQTHRVAEHAGCHYVIGGIAVGIRQAKGDWLLLLEPGARLVDGWIDAVVAHTSRQTMAARFSRARGSRTPFLARVFSGRALAEGLLISKHQAAAASKRAGSAEAIARGLATKRLDAEIWVAPPKQRSPE</sequence>
<proteinExistence type="predicted"/>
<evidence type="ECO:0000256" key="4">
    <source>
        <dbReference type="ARBA" id="ARBA00022679"/>
    </source>
</evidence>
<dbReference type="InterPro" id="IPR029044">
    <property type="entry name" value="Nucleotide-diphossugar_trans"/>
</dbReference>
<keyword evidence="4 7" id="KW-0808">Transferase</keyword>
<dbReference type="Pfam" id="PF00535">
    <property type="entry name" value="Glycos_transf_2"/>
    <property type="match status" value="1"/>
</dbReference>
<name>A0A841P6A5_9HYPH</name>
<evidence type="ECO:0000256" key="3">
    <source>
        <dbReference type="ARBA" id="ARBA00022676"/>
    </source>
</evidence>
<evidence type="ECO:0000256" key="5">
    <source>
        <dbReference type="ARBA" id="ARBA00023136"/>
    </source>
</evidence>
<organism evidence="7 8">
    <name type="scientific">Mesorhizobium sangaii</name>
    <dbReference type="NCBI Taxonomy" id="505389"/>
    <lineage>
        <taxon>Bacteria</taxon>
        <taxon>Pseudomonadati</taxon>
        <taxon>Pseudomonadota</taxon>
        <taxon>Alphaproteobacteria</taxon>
        <taxon>Hyphomicrobiales</taxon>
        <taxon>Phyllobacteriaceae</taxon>
        <taxon>Mesorhizobium</taxon>
    </lineage>
</organism>
<evidence type="ECO:0000259" key="6">
    <source>
        <dbReference type="Pfam" id="PF00535"/>
    </source>
</evidence>
<feature type="domain" description="Glycosyltransferase 2-like" evidence="6">
    <location>
        <begin position="4"/>
        <end position="78"/>
    </location>
</feature>
<dbReference type="AlphaFoldDB" id="A0A841P6A5"/>
<dbReference type="SUPFAM" id="SSF53448">
    <property type="entry name" value="Nucleotide-diphospho-sugar transferases"/>
    <property type="match status" value="1"/>
</dbReference>
<evidence type="ECO:0000256" key="1">
    <source>
        <dbReference type="ARBA" id="ARBA00004236"/>
    </source>
</evidence>
<dbReference type="GO" id="GO:0016757">
    <property type="term" value="F:glycosyltransferase activity"/>
    <property type="evidence" value="ECO:0007669"/>
    <property type="project" value="UniProtKB-KW"/>
</dbReference>
<gene>
    <name evidence="7" type="ORF">HNQ71_001022</name>
</gene>
<dbReference type="Proteomes" id="UP000556329">
    <property type="component" value="Unassembled WGS sequence"/>
</dbReference>
<dbReference type="EMBL" id="JACHEF010000001">
    <property type="protein sequence ID" value="MBB6408378.1"/>
    <property type="molecule type" value="Genomic_DNA"/>
</dbReference>
<comment type="caution">
    <text evidence="7">The sequence shown here is derived from an EMBL/GenBank/DDBJ whole genome shotgun (WGS) entry which is preliminary data.</text>
</comment>
<dbReference type="GO" id="GO:0005886">
    <property type="term" value="C:plasma membrane"/>
    <property type="evidence" value="ECO:0007669"/>
    <property type="project" value="UniProtKB-SubCell"/>
</dbReference>
<dbReference type="PANTHER" id="PTHR43646:SF2">
    <property type="entry name" value="GLYCOSYLTRANSFERASE 2-LIKE DOMAIN-CONTAINING PROTEIN"/>
    <property type="match status" value="1"/>
</dbReference>
<evidence type="ECO:0000256" key="2">
    <source>
        <dbReference type="ARBA" id="ARBA00022475"/>
    </source>
</evidence>
<dbReference type="PANTHER" id="PTHR43646">
    <property type="entry name" value="GLYCOSYLTRANSFERASE"/>
    <property type="match status" value="1"/>
</dbReference>
<dbReference type="Gene3D" id="3.90.550.10">
    <property type="entry name" value="Spore Coat Polysaccharide Biosynthesis Protein SpsA, Chain A"/>
    <property type="match status" value="1"/>
</dbReference>
<keyword evidence="5" id="KW-0472">Membrane</keyword>
<dbReference type="InterPro" id="IPR001173">
    <property type="entry name" value="Glyco_trans_2-like"/>
</dbReference>
<accession>A0A841P6A5</accession>
<comment type="subcellular location">
    <subcellularLocation>
        <location evidence="1">Cell membrane</location>
    </subcellularLocation>
</comment>
<evidence type="ECO:0000313" key="8">
    <source>
        <dbReference type="Proteomes" id="UP000556329"/>
    </source>
</evidence>
<keyword evidence="2" id="KW-1003">Cell membrane</keyword>